<sequence>MALSLKNSRYSSRLDKGLLPVLLFFPTLLIAIGCWFVTDSPLVGIAAMVLALFHIVLTLVFIWPCYYLLGESQLEVRCGLARIVLPYKDIQRVQASNASMPSPALSLRRLAIESHQGLLLISPANRSKFLQELSLRMHGRYVAEQESAADDSVNISHIVNDRI</sequence>
<feature type="domain" description="Uncharacterized protein YyaB-like PH" evidence="2">
    <location>
        <begin position="65"/>
        <end position="134"/>
    </location>
</feature>
<comment type="caution">
    <text evidence="3">The sequence shown here is derived from an EMBL/GenBank/DDBJ whole genome shotgun (WGS) entry which is preliminary data.</text>
</comment>
<feature type="transmembrane region" description="Helical" evidence="1">
    <location>
        <begin position="44"/>
        <end position="69"/>
    </location>
</feature>
<evidence type="ECO:0000256" key="1">
    <source>
        <dbReference type="SAM" id="Phobius"/>
    </source>
</evidence>
<proteinExistence type="predicted"/>
<dbReference type="InterPro" id="IPR009589">
    <property type="entry name" value="PH_YyaB-like"/>
</dbReference>
<keyword evidence="1" id="KW-0472">Membrane</keyword>
<accession>A0ABP3H5S6</accession>
<dbReference type="Proteomes" id="UP001501757">
    <property type="component" value="Unassembled WGS sequence"/>
</dbReference>
<name>A0ABP3H5S6_9ALTE</name>
<keyword evidence="1" id="KW-1133">Transmembrane helix</keyword>
<keyword evidence="1" id="KW-0812">Transmembrane</keyword>
<protein>
    <recommendedName>
        <fullName evidence="2">Uncharacterized protein YyaB-like PH domain-containing protein</fullName>
    </recommendedName>
</protein>
<evidence type="ECO:0000313" key="4">
    <source>
        <dbReference type="Proteomes" id="UP001501757"/>
    </source>
</evidence>
<dbReference type="Pfam" id="PF06713">
    <property type="entry name" value="bPH_4"/>
    <property type="match status" value="1"/>
</dbReference>
<keyword evidence="4" id="KW-1185">Reference proteome</keyword>
<dbReference type="EMBL" id="BAAAEI010000015">
    <property type="protein sequence ID" value="GAA0361434.1"/>
    <property type="molecule type" value="Genomic_DNA"/>
</dbReference>
<evidence type="ECO:0000259" key="2">
    <source>
        <dbReference type="Pfam" id="PF06713"/>
    </source>
</evidence>
<feature type="transmembrane region" description="Helical" evidence="1">
    <location>
        <begin position="21"/>
        <end position="38"/>
    </location>
</feature>
<evidence type="ECO:0000313" key="3">
    <source>
        <dbReference type="EMBL" id="GAA0361434.1"/>
    </source>
</evidence>
<organism evidence="3 4">
    <name type="scientific">Bowmanella denitrificans</name>
    <dbReference type="NCBI Taxonomy" id="366582"/>
    <lineage>
        <taxon>Bacteria</taxon>
        <taxon>Pseudomonadati</taxon>
        <taxon>Pseudomonadota</taxon>
        <taxon>Gammaproteobacteria</taxon>
        <taxon>Alteromonadales</taxon>
        <taxon>Alteromonadaceae</taxon>
        <taxon>Bowmanella</taxon>
    </lineage>
</organism>
<reference evidence="4" key="1">
    <citation type="journal article" date="2019" name="Int. J. Syst. Evol. Microbiol.">
        <title>The Global Catalogue of Microorganisms (GCM) 10K type strain sequencing project: providing services to taxonomists for standard genome sequencing and annotation.</title>
        <authorList>
            <consortium name="The Broad Institute Genomics Platform"/>
            <consortium name="The Broad Institute Genome Sequencing Center for Infectious Disease"/>
            <person name="Wu L."/>
            <person name="Ma J."/>
        </authorList>
    </citation>
    <scope>NUCLEOTIDE SEQUENCE [LARGE SCALE GENOMIC DNA]</scope>
    <source>
        <strain evidence="4">JCM 13378</strain>
    </source>
</reference>
<gene>
    <name evidence="3" type="ORF">GCM10009092_27200</name>
</gene>
<dbReference type="PROSITE" id="PS51257">
    <property type="entry name" value="PROKAR_LIPOPROTEIN"/>
    <property type="match status" value="1"/>
</dbReference>